<proteinExistence type="predicted"/>
<comment type="subcellular location">
    <subcellularLocation>
        <location evidence="1">Nucleus</location>
    </subcellularLocation>
</comment>
<dbReference type="GO" id="GO:0006355">
    <property type="term" value="P:regulation of DNA-templated transcription"/>
    <property type="evidence" value="ECO:0007669"/>
    <property type="project" value="TreeGrafter"/>
</dbReference>
<accession>A0AAE0G0F7</accession>
<protein>
    <recommendedName>
        <fullName evidence="10">B box-type domain-containing protein</fullName>
    </recommendedName>
</protein>
<keyword evidence="8" id="KW-0863">Zinc-finger</keyword>
<gene>
    <name evidence="11" type="ORF">CYMTET_22321</name>
</gene>
<evidence type="ECO:0000256" key="1">
    <source>
        <dbReference type="ARBA" id="ARBA00004123"/>
    </source>
</evidence>
<dbReference type="GO" id="GO:0008270">
    <property type="term" value="F:zinc ion binding"/>
    <property type="evidence" value="ECO:0007669"/>
    <property type="project" value="UniProtKB-KW"/>
</dbReference>
<dbReference type="Pfam" id="PF00643">
    <property type="entry name" value="zf-B_box"/>
    <property type="match status" value="2"/>
</dbReference>
<dbReference type="InterPro" id="IPR051979">
    <property type="entry name" value="B-box_zinc_finger"/>
</dbReference>
<evidence type="ECO:0000259" key="10">
    <source>
        <dbReference type="PROSITE" id="PS50119"/>
    </source>
</evidence>
<feature type="compositionally biased region" description="Polar residues" evidence="9">
    <location>
        <begin position="150"/>
        <end position="174"/>
    </location>
</feature>
<evidence type="ECO:0000256" key="7">
    <source>
        <dbReference type="ARBA" id="ARBA00023242"/>
    </source>
</evidence>
<keyword evidence="6" id="KW-0804">Transcription</keyword>
<evidence type="ECO:0000256" key="4">
    <source>
        <dbReference type="ARBA" id="ARBA00022833"/>
    </source>
</evidence>
<evidence type="ECO:0000313" key="12">
    <source>
        <dbReference type="Proteomes" id="UP001190700"/>
    </source>
</evidence>
<dbReference type="InterPro" id="IPR000315">
    <property type="entry name" value="Znf_B-box"/>
</dbReference>
<evidence type="ECO:0000256" key="2">
    <source>
        <dbReference type="ARBA" id="ARBA00022723"/>
    </source>
</evidence>
<dbReference type="GO" id="GO:0005634">
    <property type="term" value="C:nucleus"/>
    <property type="evidence" value="ECO:0007669"/>
    <property type="project" value="UniProtKB-SubCell"/>
</dbReference>
<keyword evidence="2" id="KW-0479">Metal-binding</keyword>
<dbReference type="PANTHER" id="PTHR31832:SF63">
    <property type="entry name" value="B-BOX ZINC FINGER PROTEIN 23"/>
    <property type="match status" value="1"/>
</dbReference>
<dbReference type="AlphaFoldDB" id="A0AAE0G0F7"/>
<name>A0AAE0G0F7_9CHLO</name>
<comment type="caution">
    <text evidence="11">The sequence shown here is derived from an EMBL/GenBank/DDBJ whole genome shotgun (WGS) entry which is preliminary data.</text>
</comment>
<dbReference type="InterPro" id="IPR049808">
    <property type="entry name" value="CONSTANS-like_Bbox1"/>
</dbReference>
<evidence type="ECO:0000256" key="5">
    <source>
        <dbReference type="ARBA" id="ARBA00023015"/>
    </source>
</evidence>
<sequence>MNIICAGCESKPAVILCCDDNDALCAACDHRIHSANRLARQHNRVPLQAPDTSQEPALCDICQEGTALIFCRDDRAMLCRTCDFSIHTATSLAEKHHRYFLPGVTVALHSLQDARADEASSSETAGVSMTGQQSVGGAVPHVREGGASGRNVNATSQDFHIVPTSTNADSQGQNPMEYHPTASNRPHTTNRDASAAKAKLDAKLAAANWRVDELLDIPGLADGYNPQDIDALADFGDFDFDFGTLLEVPSSPAPHGGHKVPHMEAMSGYSSDDGLGVVPDVDHKRRRYAM</sequence>
<dbReference type="PANTHER" id="PTHR31832">
    <property type="entry name" value="B-BOX ZINC FINGER PROTEIN 22"/>
    <property type="match status" value="1"/>
</dbReference>
<keyword evidence="5" id="KW-0805">Transcription regulation</keyword>
<feature type="compositionally biased region" description="Polar residues" evidence="9">
    <location>
        <begin position="119"/>
        <end position="135"/>
    </location>
</feature>
<feature type="domain" description="B box-type" evidence="10">
    <location>
        <begin position="54"/>
        <end position="101"/>
    </location>
</feature>
<feature type="region of interest" description="Disordered" evidence="9">
    <location>
        <begin position="117"/>
        <end position="191"/>
    </location>
</feature>
<evidence type="ECO:0000256" key="6">
    <source>
        <dbReference type="ARBA" id="ARBA00023163"/>
    </source>
</evidence>
<keyword evidence="12" id="KW-1185">Reference proteome</keyword>
<dbReference type="SMART" id="SM00336">
    <property type="entry name" value="BBOX"/>
    <property type="match status" value="2"/>
</dbReference>
<reference evidence="11 12" key="1">
    <citation type="journal article" date="2015" name="Genome Biol. Evol.">
        <title>Comparative Genomics of a Bacterivorous Green Alga Reveals Evolutionary Causalities and Consequences of Phago-Mixotrophic Mode of Nutrition.</title>
        <authorList>
            <person name="Burns J.A."/>
            <person name="Paasch A."/>
            <person name="Narechania A."/>
            <person name="Kim E."/>
        </authorList>
    </citation>
    <scope>NUCLEOTIDE SEQUENCE [LARGE SCALE GENOMIC DNA]</scope>
    <source>
        <strain evidence="11 12">PLY_AMNH</strain>
    </source>
</reference>
<keyword evidence="4" id="KW-0862">Zinc</keyword>
<dbReference type="Proteomes" id="UP001190700">
    <property type="component" value="Unassembled WGS sequence"/>
</dbReference>
<dbReference type="GO" id="GO:0009640">
    <property type="term" value="P:photomorphogenesis"/>
    <property type="evidence" value="ECO:0007669"/>
    <property type="project" value="TreeGrafter"/>
</dbReference>
<keyword evidence="7" id="KW-0539">Nucleus</keyword>
<organism evidence="11 12">
    <name type="scientific">Cymbomonas tetramitiformis</name>
    <dbReference type="NCBI Taxonomy" id="36881"/>
    <lineage>
        <taxon>Eukaryota</taxon>
        <taxon>Viridiplantae</taxon>
        <taxon>Chlorophyta</taxon>
        <taxon>Pyramimonadophyceae</taxon>
        <taxon>Pyramimonadales</taxon>
        <taxon>Pyramimonadaceae</taxon>
        <taxon>Cymbomonas</taxon>
    </lineage>
</organism>
<evidence type="ECO:0000256" key="8">
    <source>
        <dbReference type="PROSITE-ProRule" id="PRU00024"/>
    </source>
</evidence>
<dbReference type="PROSITE" id="PS50119">
    <property type="entry name" value="ZF_BBOX"/>
    <property type="match status" value="2"/>
</dbReference>
<dbReference type="CDD" id="cd19821">
    <property type="entry name" value="Bbox1_BBX-like"/>
    <property type="match status" value="2"/>
</dbReference>
<dbReference type="EMBL" id="LGRX02011130">
    <property type="protein sequence ID" value="KAK3269229.1"/>
    <property type="molecule type" value="Genomic_DNA"/>
</dbReference>
<evidence type="ECO:0000256" key="9">
    <source>
        <dbReference type="SAM" id="MobiDB-lite"/>
    </source>
</evidence>
<feature type="domain" description="B box-type" evidence="10">
    <location>
        <begin position="1"/>
        <end position="47"/>
    </location>
</feature>
<keyword evidence="3" id="KW-0677">Repeat</keyword>
<evidence type="ECO:0000313" key="11">
    <source>
        <dbReference type="EMBL" id="KAK3269229.1"/>
    </source>
</evidence>
<evidence type="ECO:0000256" key="3">
    <source>
        <dbReference type="ARBA" id="ARBA00022737"/>
    </source>
</evidence>
<dbReference type="Gene3D" id="3.30.160.60">
    <property type="entry name" value="Classic Zinc Finger"/>
    <property type="match status" value="1"/>
</dbReference>